<feature type="chain" id="PRO_5032778873" evidence="1">
    <location>
        <begin position="20"/>
        <end position="198"/>
    </location>
</feature>
<dbReference type="EMBL" id="JABAEW010000054">
    <property type="protein sequence ID" value="NMD88673.1"/>
    <property type="molecule type" value="Genomic_DNA"/>
</dbReference>
<evidence type="ECO:0000313" key="2">
    <source>
        <dbReference type="EMBL" id="NMD88673.1"/>
    </source>
</evidence>
<dbReference type="AlphaFoldDB" id="A0A848B1V2"/>
<keyword evidence="1" id="KW-0732">Signal</keyword>
<organism evidence="2 3">
    <name type="scientific">Victivallis vadensis</name>
    <dbReference type="NCBI Taxonomy" id="172901"/>
    <lineage>
        <taxon>Bacteria</taxon>
        <taxon>Pseudomonadati</taxon>
        <taxon>Lentisphaerota</taxon>
        <taxon>Lentisphaeria</taxon>
        <taxon>Victivallales</taxon>
        <taxon>Victivallaceae</taxon>
        <taxon>Victivallis</taxon>
    </lineage>
</organism>
<dbReference type="RefSeq" id="WP_168963720.1">
    <property type="nucleotide sequence ID" value="NZ_JABAEW010000054.1"/>
</dbReference>
<name>A0A848B1V2_9BACT</name>
<gene>
    <name evidence="2" type="ORF">HF882_18975</name>
</gene>
<sequence length="198" mass="22134">MKKMFSFFTISVMAISMRAAGNDIAAKLFDQSSGFRLHEGKVRKQKLIFIPEIPGADTGSWRIVWEKGEKILELILKHPIKLPPFESKIRIEMEIECSPGATLLAADLRLQDAEGEVCMFNSNRGGRYTGNITAIWEIAATGQKVGVSWGRNINKKLDFPVSITNFAFLLQQPKGDITIKSLRLITDPQEVQAEKVTP</sequence>
<comment type="caution">
    <text evidence="2">The sequence shown here is derived from an EMBL/GenBank/DDBJ whole genome shotgun (WGS) entry which is preliminary data.</text>
</comment>
<feature type="signal peptide" evidence="1">
    <location>
        <begin position="1"/>
        <end position="19"/>
    </location>
</feature>
<evidence type="ECO:0000313" key="3">
    <source>
        <dbReference type="Proteomes" id="UP000576225"/>
    </source>
</evidence>
<dbReference type="Proteomes" id="UP000576225">
    <property type="component" value="Unassembled WGS sequence"/>
</dbReference>
<reference evidence="2 3" key="1">
    <citation type="submission" date="2020-04" db="EMBL/GenBank/DDBJ databases">
        <authorList>
            <person name="Hitch T.C.A."/>
            <person name="Wylensek D."/>
            <person name="Clavel T."/>
        </authorList>
    </citation>
    <scope>NUCLEOTIDE SEQUENCE [LARGE SCALE GENOMIC DNA]</scope>
    <source>
        <strain evidence="2 3">COR2-253-APC-1A</strain>
    </source>
</reference>
<accession>A0A848B1V2</accession>
<protein>
    <submittedName>
        <fullName evidence="2">Uncharacterized protein</fullName>
    </submittedName>
</protein>
<proteinExistence type="predicted"/>
<evidence type="ECO:0000256" key="1">
    <source>
        <dbReference type="SAM" id="SignalP"/>
    </source>
</evidence>